<evidence type="ECO:0000256" key="3">
    <source>
        <dbReference type="ARBA" id="ARBA00022574"/>
    </source>
</evidence>
<protein>
    <recommendedName>
        <fullName evidence="13">Cilia- and flagella-associated protein 43</fullName>
    </recommendedName>
</protein>
<feature type="region of interest" description="Disordered" evidence="10">
    <location>
        <begin position="962"/>
        <end position="1006"/>
    </location>
</feature>
<keyword evidence="5 9" id="KW-0175">Coiled coil</keyword>
<dbReference type="Gene3D" id="2.130.10.10">
    <property type="entry name" value="YVTN repeat-like/Quinoprotein amine dehydrogenase"/>
    <property type="match status" value="2"/>
</dbReference>
<evidence type="ECO:0000256" key="10">
    <source>
        <dbReference type="SAM" id="MobiDB-lite"/>
    </source>
</evidence>
<feature type="compositionally biased region" description="Basic and acidic residues" evidence="10">
    <location>
        <begin position="980"/>
        <end position="989"/>
    </location>
</feature>
<sequence length="1778" mass="193540">MASPGAAGAEKRPKPLHTYPTDVQPSSTIFAHSGFDSRRFNAVAYLGGNTVLTSGGKFVLFLHIDSGVVESQDGPRDGAVGAVAVHPDGRSYVVGERCPANPLVRAYSWPSRAPSQTLAGGAEVGYSALAFNADGSRLASVASAPDYTLAIWDWKMASLLLRSKCFNSDVYSVAFSRFDDALLVTGGAGHIKFWTMADTFTGKKLQGALGKFGRHEIADVVAFTVLADGKVLSGSDCGDLLLWEGDLIACTFARGFTVDEAGANGVGQAPHSIQPCHDGAIHVVSQQGRYVVTAGEDGYMRYWDLHELEVAEGTGLPPHYAPRCVHEVCVSPTFRIRSATLDGEHQQWILVDEFGAVATLPYPLHSGELDTAEQVAQVRLQLNGVPLTCAAVSPFEHVALTGGVDGVVRCVDYVRCAERCRVEWPRGPKNVPVPVADLKVLTPRSTGQRLLVVVGFADGVVRLLEVGDGSSVIHVLGQWKAHADGLCALAVNEEATQVASVSPSGHVFFFAVAAAAAPPCTLAPVGYCVCPLPNPTCAEWDERAGDGRGGCLLGFEGGELLSIHAPAPDAVNHEEGYEFPCSYDLVAIRQRQLPPPKTAAEELEMDDATITSLQEEDVGPWPVAFVVELPSHGIVVGMAKEELAYIYNGTIRYAGKLELPPLPPTGVEPPNYVEDPALNVCYRDCIPRRAFVSPNGALIVCADRNRLLLREAANRAQLTLLGPAHDSTSGAVAGAFLSYDGSTVVSVGTDGLIVAQRRDGCPPPRKPASPPVAAAAPAPAAAAAAAAAPAPAPAAAPAAAAVPAAAATAAAAVAEAPALSVQEQKEADDAAQASAAREVNLKRFLTKLEKVRDAYEELVRRNEQLPEGQRLDKAEMLLDASLQEDLDAEKQRRVREAEKEFVLAAAREDVKTAKLKNRFIDNLLCDRFTLSAIDAGFSVSSMRLFNPSGSIARLSVAARQLAESDGDSDTEKNEEEEDRSGEHGGEHGAESVTTGAGASAAGGGAVAGQDAVGTAATSTAAARQRPADLAGAATIGASVKQQLDKMDVRRRDRLERREGYERLLERKPDPAIDDAALRVQVALDTKNRGDCTFRTDAGYRCDYLYRPTAAAKLQRMIHLMEDVVAMKTAFNAALLSLREDKRAALARLNALQRDYGKVKHKLGLCASPEVPTLSLTVEEELETLYAMDRDKLDAYSKQKAEERAREEEAKKAQRGFGADLAGAQARERSRGSSTPTPGTAHGSIGAGPKRSKGSHFPSYLERGSRQSAIGGIAMRERMDAELRGKLENVKLTPEEKEEREMQRAVWERDMRRLEAAMSAVRVEFNDKLEALSQRRAALDVDLCLMTGRLTLFHREYQLLLIFRTQDKKLRTALTTVKQERETVQRSITSQHADVTATEERIRQLSSQLKATNQAAEVYMDEQCPSDRLAYIKKVYYRQLKRRRRAEDGDDDDDDITSDDDEEEDDGIGEEVRPPNCSVEAWERMLKYREARLDLTDASDAAKADVANIRKQLERSEKQVHELAEHVKRCRSEMQALEAQKRKELNMLYTVVPLRLSQLRCLEKNKCLPPALPEQPVVVISSEQMSALRQRIFDLADEKVQRGGELVRLTAELQPLKEARAAANRVYEEWQGKVSEVMLLKFGQHVDLEMLESCGSSWAIEAKKEELRHLELRWARAVRKMENHIAELRTRLQGTVFENTSLLQNLGDLETERQHVDSALSQATSKTVQQYRGTTVASKQERAALRELIAAQQEEMDALTAEVLMLKRKGGHVYSPAMM</sequence>
<organism evidence="11 12">
    <name type="scientific">Novymonas esmeraldas</name>
    <dbReference type="NCBI Taxonomy" id="1808958"/>
    <lineage>
        <taxon>Eukaryota</taxon>
        <taxon>Discoba</taxon>
        <taxon>Euglenozoa</taxon>
        <taxon>Kinetoplastea</taxon>
        <taxon>Metakinetoplastina</taxon>
        <taxon>Trypanosomatida</taxon>
        <taxon>Trypanosomatidae</taxon>
        <taxon>Novymonas</taxon>
    </lineage>
</organism>
<feature type="region of interest" description="Disordered" evidence="10">
    <location>
        <begin position="1"/>
        <end position="22"/>
    </location>
</feature>
<dbReference type="Pfam" id="PF00400">
    <property type="entry name" value="WD40"/>
    <property type="match status" value="1"/>
</dbReference>
<feature type="region of interest" description="Disordered" evidence="10">
    <location>
        <begin position="1196"/>
        <end position="1259"/>
    </location>
</feature>
<keyword evidence="4" id="KW-0677">Repeat</keyword>
<dbReference type="FunFam" id="2.130.10.10:FF:001607">
    <property type="entry name" value="Cilia- and flagella-associated protein 44"/>
    <property type="match status" value="1"/>
</dbReference>
<comment type="caution">
    <text evidence="11">The sequence shown here is derived from an EMBL/GenBank/DDBJ whole genome shotgun (WGS) entry which is preliminary data.</text>
</comment>
<dbReference type="PROSITE" id="PS50082">
    <property type="entry name" value="WD_REPEATS_2"/>
    <property type="match status" value="1"/>
</dbReference>
<evidence type="ECO:0000256" key="6">
    <source>
        <dbReference type="ARBA" id="ARBA00023212"/>
    </source>
</evidence>
<feature type="repeat" description="WD" evidence="8">
    <location>
        <begin position="285"/>
        <end position="305"/>
    </location>
</feature>
<evidence type="ECO:0000256" key="8">
    <source>
        <dbReference type="PROSITE-ProRule" id="PRU00221"/>
    </source>
</evidence>
<feature type="coiled-coil region" evidence="9">
    <location>
        <begin position="1741"/>
        <end position="1768"/>
    </location>
</feature>
<feature type="coiled-coil region" evidence="9">
    <location>
        <begin position="1498"/>
        <end position="1546"/>
    </location>
</feature>
<name>A0AAW0EWM6_9TRYP</name>
<evidence type="ECO:0008006" key="13">
    <source>
        <dbReference type="Google" id="ProtNLM"/>
    </source>
</evidence>
<evidence type="ECO:0000313" key="12">
    <source>
        <dbReference type="Proteomes" id="UP001430356"/>
    </source>
</evidence>
<evidence type="ECO:0000256" key="5">
    <source>
        <dbReference type="ARBA" id="ARBA00023054"/>
    </source>
</evidence>
<dbReference type="SUPFAM" id="SSF50978">
    <property type="entry name" value="WD40 repeat-like"/>
    <property type="match status" value="2"/>
</dbReference>
<dbReference type="GO" id="GO:0005930">
    <property type="term" value="C:axoneme"/>
    <property type="evidence" value="ECO:0007669"/>
    <property type="project" value="UniProtKB-SubCell"/>
</dbReference>
<dbReference type="InterPro" id="IPR015943">
    <property type="entry name" value="WD40/YVTN_repeat-like_dom_sf"/>
</dbReference>
<keyword evidence="2" id="KW-0963">Cytoplasm</keyword>
<keyword evidence="7" id="KW-0966">Cell projection</keyword>
<evidence type="ECO:0000256" key="1">
    <source>
        <dbReference type="ARBA" id="ARBA00004430"/>
    </source>
</evidence>
<proteinExistence type="predicted"/>
<comment type="subcellular location">
    <subcellularLocation>
        <location evidence="1">Cytoplasm</location>
        <location evidence="1">Cytoskeleton</location>
        <location evidence="1">Cilium axoneme</location>
    </subcellularLocation>
</comment>
<gene>
    <name evidence="11" type="ORF">NESM_000813500</name>
</gene>
<keyword evidence="3 8" id="KW-0853">WD repeat</keyword>
<dbReference type="InterPro" id="IPR036322">
    <property type="entry name" value="WD40_repeat_dom_sf"/>
</dbReference>
<dbReference type="PANTHER" id="PTHR14885:SF3">
    <property type="entry name" value="CILIA- AND FLAGELLA-ASSOCIATED PROTEIN 44"/>
    <property type="match status" value="1"/>
</dbReference>
<keyword evidence="12" id="KW-1185">Reference proteome</keyword>
<dbReference type="SMART" id="SM00320">
    <property type="entry name" value="WD40"/>
    <property type="match status" value="6"/>
</dbReference>
<reference evidence="11 12" key="1">
    <citation type="journal article" date="2021" name="MBio">
        <title>A New Model Trypanosomatid, Novymonas esmeraldas: Genomic Perception of Its 'Candidatus Pandoraea novymonadis' Endosymbiont.</title>
        <authorList>
            <person name="Zakharova A."/>
            <person name="Saura A."/>
            <person name="Butenko A."/>
            <person name="Podesvova L."/>
            <person name="Warmusova S."/>
            <person name="Kostygov A.Y."/>
            <person name="Nenarokova A."/>
            <person name="Lukes J."/>
            <person name="Opperdoes F.R."/>
            <person name="Yurchenko V."/>
        </authorList>
    </citation>
    <scope>NUCLEOTIDE SEQUENCE [LARGE SCALE GENOMIC DNA]</scope>
    <source>
        <strain evidence="11 12">E262AT.01</strain>
    </source>
</reference>
<evidence type="ECO:0000313" key="11">
    <source>
        <dbReference type="EMBL" id="KAK7198518.1"/>
    </source>
</evidence>
<feature type="compositionally biased region" description="Low complexity" evidence="10">
    <location>
        <begin position="990"/>
        <end position="999"/>
    </location>
</feature>
<evidence type="ECO:0000256" key="2">
    <source>
        <dbReference type="ARBA" id="ARBA00022490"/>
    </source>
</evidence>
<feature type="compositionally biased region" description="Basic and acidic residues" evidence="10">
    <location>
        <begin position="1196"/>
        <end position="1211"/>
    </location>
</feature>
<evidence type="ECO:0000256" key="7">
    <source>
        <dbReference type="ARBA" id="ARBA00023273"/>
    </source>
</evidence>
<evidence type="ECO:0000256" key="9">
    <source>
        <dbReference type="SAM" id="Coils"/>
    </source>
</evidence>
<dbReference type="EMBL" id="JAECZO010000156">
    <property type="protein sequence ID" value="KAK7198518.1"/>
    <property type="molecule type" value="Genomic_DNA"/>
</dbReference>
<accession>A0AAW0EWM6</accession>
<dbReference type="InterPro" id="IPR001680">
    <property type="entry name" value="WD40_rpt"/>
</dbReference>
<feature type="compositionally biased region" description="Acidic residues" evidence="10">
    <location>
        <begin position="1447"/>
        <end position="1468"/>
    </location>
</feature>
<feature type="compositionally biased region" description="Acidic residues" evidence="10">
    <location>
        <begin position="964"/>
        <end position="979"/>
    </location>
</feature>
<feature type="coiled-coil region" evidence="9">
    <location>
        <begin position="1394"/>
        <end position="1421"/>
    </location>
</feature>
<dbReference type="Proteomes" id="UP001430356">
    <property type="component" value="Unassembled WGS sequence"/>
</dbReference>
<dbReference type="PANTHER" id="PTHR14885">
    <property type="entry name" value="CILIA- AND FLAGELLA-ASSOCIATED PROTEIN 43-RELATED"/>
    <property type="match status" value="1"/>
</dbReference>
<feature type="region of interest" description="Disordered" evidence="10">
    <location>
        <begin position="1442"/>
        <end position="1473"/>
    </location>
</feature>
<evidence type="ECO:0000256" key="4">
    <source>
        <dbReference type="ARBA" id="ARBA00022737"/>
    </source>
</evidence>
<keyword evidence="6" id="KW-0206">Cytoskeleton</keyword>